<name>A0A382H5T1_9ZZZZ</name>
<protein>
    <submittedName>
        <fullName evidence="1">Uncharacterized protein</fullName>
    </submittedName>
</protein>
<accession>A0A382H5T1</accession>
<evidence type="ECO:0000313" key="1">
    <source>
        <dbReference type="EMBL" id="SVB82620.1"/>
    </source>
</evidence>
<dbReference type="AlphaFoldDB" id="A0A382H5T1"/>
<gene>
    <name evidence="1" type="ORF">METZ01_LOCUS235474</name>
</gene>
<sequence length="210" mass="24012">MKSPLIALMTLGLCLPLLAQNKPKPDAAKRNVEWQKEEMCQFVFFAVLEGLYRDGIQNEIVDAIIGEKILKKDDKVKTHFVFRCKLCHATYEAFRTYRNRPAFMQTKGATTFGKGSDLKLLKKLGSKDARTRIYAMGALVRPWIMHRIKETRKTPEEKTAMKKQFSKYAQEGANLLKTHKRAKDGFYLDWSFYGSCQACEAAKDLGKAGF</sequence>
<organism evidence="1">
    <name type="scientific">marine metagenome</name>
    <dbReference type="NCBI Taxonomy" id="408172"/>
    <lineage>
        <taxon>unclassified sequences</taxon>
        <taxon>metagenomes</taxon>
        <taxon>ecological metagenomes</taxon>
    </lineage>
</organism>
<proteinExistence type="predicted"/>
<dbReference type="EMBL" id="UINC01059331">
    <property type="protein sequence ID" value="SVB82620.1"/>
    <property type="molecule type" value="Genomic_DNA"/>
</dbReference>
<reference evidence="1" key="1">
    <citation type="submission" date="2018-05" db="EMBL/GenBank/DDBJ databases">
        <authorList>
            <person name="Lanie J.A."/>
            <person name="Ng W.-L."/>
            <person name="Kazmierczak K.M."/>
            <person name="Andrzejewski T.M."/>
            <person name="Davidsen T.M."/>
            <person name="Wayne K.J."/>
            <person name="Tettelin H."/>
            <person name="Glass J.I."/>
            <person name="Rusch D."/>
            <person name="Podicherti R."/>
            <person name="Tsui H.-C.T."/>
            <person name="Winkler M.E."/>
        </authorList>
    </citation>
    <scope>NUCLEOTIDE SEQUENCE</scope>
</reference>